<dbReference type="AlphaFoldDB" id="A0A1C6VUP7"/>
<dbReference type="Pfam" id="PF13193">
    <property type="entry name" value="AMP-binding_C"/>
    <property type="match status" value="1"/>
</dbReference>
<proteinExistence type="inferred from homology"/>
<dbReference type="Pfam" id="PF00501">
    <property type="entry name" value="AMP-binding"/>
    <property type="match status" value="1"/>
</dbReference>
<dbReference type="PROSITE" id="PS00455">
    <property type="entry name" value="AMP_BINDING"/>
    <property type="match status" value="1"/>
</dbReference>
<dbReference type="RefSeq" id="WP_281186137.1">
    <property type="nucleotide sequence ID" value="NZ_FMIC01000002.1"/>
</dbReference>
<name>A0A1C6VUP7_9ACTN</name>
<protein>
    <submittedName>
        <fullName evidence="6">Crotonobetaine/carnitine-CoA ligase</fullName>
    </submittedName>
</protein>
<evidence type="ECO:0000256" key="1">
    <source>
        <dbReference type="ARBA" id="ARBA00006432"/>
    </source>
</evidence>
<evidence type="ECO:0000313" key="7">
    <source>
        <dbReference type="Proteomes" id="UP000199343"/>
    </source>
</evidence>
<evidence type="ECO:0000313" key="6">
    <source>
        <dbReference type="EMBL" id="SCL69824.1"/>
    </source>
</evidence>
<dbReference type="PANTHER" id="PTHR43201">
    <property type="entry name" value="ACYL-COA SYNTHETASE"/>
    <property type="match status" value="1"/>
</dbReference>
<dbReference type="InterPro" id="IPR042099">
    <property type="entry name" value="ANL_N_sf"/>
</dbReference>
<sequence>MDQPRPVRPAHRRDDEGLSFRSPPVGRPVAHRDRPARRKVARASDPPHRSHPLLPALSRLLDEQPDLALTLAGTPFTVAELDAASRRLAGFLADRVAPGDRVVILARNGRLALIAWWATTLCGGFVVPLNTSNRGPVLAHQVLDADPVAMILEDEFVPVLDDALVGTGLRAPVLVGAPVAGRPSSGLVPAWATEVIDFDAAVAEGSAVTTTPDLDAYATSHLIYTAGTTGPSKACMVSHGYVANMARQMHENLGRHPGDVLWSAMPLFHMAAVGHVMGSLQLGSAMDVAQRFSVRGFWDEILRSRATMAALMGSMLPMIVGAPESEAARKAFGQLRVVSGSPVTADLAARWTERFGVERVGSGAYGLTEAALITLTPPGGYRAGAAGKINESFEVRIVDEHDNPLPVGAVGEIVARPTRPAIMFNGYWRQPERTLEVFRGLWFHCGDYGRLDEDGYLYFVDRGKDYLRRGGENISSFEIEGIVATHPTVGEVAVHAVPSPLAEDDLKVTVVPAPGAQIDPAELFEWLHPRIPRYAVPSHIEVRTELPKNAVGRILKRVLREEGVTPQTWSTDPRAVTGTAVRAGAGEQA</sequence>
<dbReference type="Gene3D" id="3.40.50.12780">
    <property type="entry name" value="N-terminal domain of ligase-like"/>
    <property type="match status" value="1"/>
</dbReference>
<gene>
    <name evidence="6" type="ORF">GA0070608_4144</name>
</gene>
<dbReference type="InterPro" id="IPR000873">
    <property type="entry name" value="AMP-dep_synth/lig_dom"/>
</dbReference>
<feature type="region of interest" description="Disordered" evidence="3">
    <location>
        <begin position="1"/>
        <end position="53"/>
    </location>
</feature>
<dbReference type="EMBL" id="FMIC01000002">
    <property type="protein sequence ID" value="SCL69824.1"/>
    <property type="molecule type" value="Genomic_DNA"/>
</dbReference>
<feature type="domain" description="AMP-binding enzyme C-terminal" evidence="5">
    <location>
        <begin position="478"/>
        <end position="552"/>
    </location>
</feature>
<feature type="domain" description="AMP-dependent synthetase/ligase" evidence="4">
    <location>
        <begin position="68"/>
        <end position="428"/>
    </location>
</feature>
<reference evidence="6 7" key="1">
    <citation type="submission" date="2016-06" db="EMBL/GenBank/DDBJ databases">
        <authorList>
            <person name="Kjaerup R.B."/>
            <person name="Dalgaard T.S."/>
            <person name="Juul-Madsen H.R."/>
        </authorList>
    </citation>
    <scope>NUCLEOTIDE SEQUENCE [LARGE SCALE GENOMIC DNA]</scope>
    <source>
        <strain evidence="6 7">DSM 43363</strain>
    </source>
</reference>
<organism evidence="6 7">
    <name type="scientific">Micromonospora peucetia</name>
    <dbReference type="NCBI Taxonomy" id="47871"/>
    <lineage>
        <taxon>Bacteria</taxon>
        <taxon>Bacillati</taxon>
        <taxon>Actinomycetota</taxon>
        <taxon>Actinomycetes</taxon>
        <taxon>Micromonosporales</taxon>
        <taxon>Micromonosporaceae</taxon>
        <taxon>Micromonospora</taxon>
    </lineage>
</organism>
<dbReference type="InterPro" id="IPR025110">
    <property type="entry name" value="AMP-bd_C"/>
</dbReference>
<evidence type="ECO:0000256" key="2">
    <source>
        <dbReference type="ARBA" id="ARBA00022598"/>
    </source>
</evidence>
<dbReference type="GO" id="GO:0031956">
    <property type="term" value="F:medium-chain fatty acid-CoA ligase activity"/>
    <property type="evidence" value="ECO:0007669"/>
    <property type="project" value="TreeGrafter"/>
</dbReference>
<dbReference type="Proteomes" id="UP000199343">
    <property type="component" value="Unassembled WGS sequence"/>
</dbReference>
<evidence type="ECO:0000259" key="5">
    <source>
        <dbReference type="Pfam" id="PF13193"/>
    </source>
</evidence>
<dbReference type="SUPFAM" id="SSF56801">
    <property type="entry name" value="Acetyl-CoA synthetase-like"/>
    <property type="match status" value="1"/>
</dbReference>
<dbReference type="Gene3D" id="3.30.300.30">
    <property type="match status" value="1"/>
</dbReference>
<dbReference type="InterPro" id="IPR020845">
    <property type="entry name" value="AMP-binding_CS"/>
</dbReference>
<evidence type="ECO:0000259" key="4">
    <source>
        <dbReference type="Pfam" id="PF00501"/>
    </source>
</evidence>
<dbReference type="GO" id="GO:0006631">
    <property type="term" value="P:fatty acid metabolic process"/>
    <property type="evidence" value="ECO:0007669"/>
    <property type="project" value="TreeGrafter"/>
</dbReference>
<keyword evidence="2 6" id="KW-0436">Ligase</keyword>
<accession>A0A1C6VUP7</accession>
<evidence type="ECO:0000256" key="3">
    <source>
        <dbReference type="SAM" id="MobiDB-lite"/>
    </source>
</evidence>
<dbReference type="PANTHER" id="PTHR43201:SF5">
    <property type="entry name" value="MEDIUM-CHAIN ACYL-COA LIGASE ACSF2, MITOCHONDRIAL"/>
    <property type="match status" value="1"/>
</dbReference>
<dbReference type="STRING" id="47871.GA0070608_4144"/>
<comment type="similarity">
    <text evidence="1">Belongs to the ATP-dependent AMP-binding enzyme family.</text>
</comment>
<dbReference type="InterPro" id="IPR045851">
    <property type="entry name" value="AMP-bd_C_sf"/>
</dbReference>